<dbReference type="Proteomes" id="UP000557566">
    <property type="component" value="Unassembled WGS sequence"/>
</dbReference>
<evidence type="ECO:0000256" key="1">
    <source>
        <dbReference type="SAM" id="Phobius"/>
    </source>
</evidence>
<accession>A0A8H4VA88</accession>
<feature type="transmembrane region" description="Helical" evidence="1">
    <location>
        <begin position="53"/>
        <end position="74"/>
    </location>
</feature>
<keyword evidence="3" id="KW-1185">Reference proteome</keyword>
<dbReference type="EMBL" id="JAAVMX010000001">
    <property type="protein sequence ID" value="KAF4513649.1"/>
    <property type="molecule type" value="Genomic_DNA"/>
</dbReference>
<protein>
    <recommendedName>
        <fullName evidence="4">Transmembrane protein</fullName>
    </recommendedName>
</protein>
<organism evidence="2 3">
    <name type="scientific">Ophiocordyceps sinensis</name>
    <dbReference type="NCBI Taxonomy" id="72228"/>
    <lineage>
        <taxon>Eukaryota</taxon>
        <taxon>Fungi</taxon>
        <taxon>Dikarya</taxon>
        <taxon>Ascomycota</taxon>
        <taxon>Pezizomycotina</taxon>
        <taxon>Sordariomycetes</taxon>
        <taxon>Hypocreomycetidae</taxon>
        <taxon>Hypocreales</taxon>
        <taxon>Ophiocordycipitaceae</taxon>
        <taxon>Ophiocordyceps</taxon>
    </lineage>
</organism>
<proteinExistence type="predicted"/>
<keyword evidence="1" id="KW-0812">Transmembrane</keyword>
<sequence>MVAILVAGQAAHDTSGRLHCGCRGMATRSYTGEDSRTDLEDDHDEDVNLGFRLSLSFILLVSFSFIFLVSFFNFHTDLGSNIHG</sequence>
<dbReference type="AlphaFoldDB" id="A0A8H4VA88"/>
<evidence type="ECO:0000313" key="2">
    <source>
        <dbReference type="EMBL" id="KAF4513649.1"/>
    </source>
</evidence>
<reference evidence="2 3" key="1">
    <citation type="journal article" date="2020" name="Genome Biol. Evol.">
        <title>A new high-quality draft genome assembly of the Chinese cordyceps Ophiocordyceps sinensis.</title>
        <authorList>
            <person name="Shu R."/>
            <person name="Zhang J."/>
            <person name="Meng Q."/>
            <person name="Zhang H."/>
            <person name="Zhou G."/>
            <person name="Li M."/>
            <person name="Wu P."/>
            <person name="Zhao Y."/>
            <person name="Chen C."/>
            <person name="Qin Q."/>
        </authorList>
    </citation>
    <scope>NUCLEOTIDE SEQUENCE [LARGE SCALE GENOMIC DNA]</scope>
    <source>
        <strain evidence="2 3">IOZ07</strain>
    </source>
</reference>
<gene>
    <name evidence="2" type="ORF">G6O67_000895</name>
</gene>
<evidence type="ECO:0000313" key="3">
    <source>
        <dbReference type="Proteomes" id="UP000557566"/>
    </source>
</evidence>
<evidence type="ECO:0008006" key="4">
    <source>
        <dbReference type="Google" id="ProtNLM"/>
    </source>
</evidence>
<name>A0A8H4VA88_9HYPO</name>
<keyword evidence="1" id="KW-0472">Membrane</keyword>
<comment type="caution">
    <text evidence="2">The sequence shown here is derived from an EMBL/GenBank/DDBJ whole genome shotgun (WGS) entry which is preliminary data.</text>
</comment>
<keyword evidence="1" id="KW-1133">Transmembrane helix</keyword>